<dbReference type="OrthoDB" id="1122317at2"/>
<evidence type="ECO:0000313" key="2">
    <source>
        <dbReference type="EMBL" id="AZI43843.1"/>
    </source>
</evidence>
<organism evidence="2 3">
    <name type="scientific">Deinococcus psychrotolerans</name>
    <dbReference type="NCBI Taxonomy" id="2489213"/>
    <lineage>
        <taxon>Bacteria</taxon>
        <taxon>Thermotogati</taxon>
        <taxon>Deinococcota</taxon>
        <taxon>Deinococci</taxon>
        <taxon>Deinococcales</taxon>
        <taxon>Deinococcaceae</taxon>
        <taxon>Deinococcus</taxon>
    </lineage>
</organism>
<dbReference type="Proteomes" id="UP000276417">
    <property type="component" value="Chromosome 1"/>
</dbReference>
<reference evidence="2 3" key="1">
    <citation type="submission" date="2018-11" db="EMBL/GenBank/DDBJ databases">
        <title>Deinococcus shelandsis sp. nov., isolated from South Shetland Islands soil of Antarctica.</title>
        <authorList>
            <person name="Tian J."/>
        </authorList>
    </citation>
    <scope>NUCLEOTIDE SEQUENCE [LARGE SCALE GENOMIC DNA]</scope>
    <source>
        <strain evidence="2 3">S14-83T</strain>
    </source>
</reference>
<dbReference type="AlphaFoldDB" id="A0A3G8YFV4"/>
<dbReference type="InterPro" id="IPR049574">
    <property type="entry name" value="CrtA-like"/>
</dbReference>
<keyword evidence="2" id="KW-0560">Oxidoreductase</keyword>
<evidence type="ECO:0000313" key="3">
    <source>
        <dbReference type="Proteomes" id="UP000276417"/>
    </source>
</evidence>
<dbReference type="CDD" id="cd21650">
    <property type="entry name" value="CrtA-like"/>
    <property type="match status" value="1"/>
</dbReference>
<proteinExistence type="predicted"/>
<keyword evidence="2" id="KW-0503">Monooxygenase</keyword>
<accession>A0A3G8YFV4</accession>
<evidence type="ECO:0000256" key="1">
    <source>
        <dbReference type="SAM" id="MobiDB-lite"/>
    </source>
</evidence>
<feature type="region of interest" description="Disordered" evidence="1">
    <location>
        <begin position="90"/>
        <end position="110"/>
    </location>
</feature>
<protein>
    <submittedName>
        <fullName evidence="2">Spheroidene monooxygenase</fullName>
    </submittedName>
</protein>
<dbReference type="GO" id="GO:0004497">
    <property type="term" value="F:monooxygenase activity"/>
    <property type="evidence" value="ECO:0007669"/>
    <property type="project" value="UniProtKB-KW"/>
</dbReference>
<sequence>MSKMGRDHPHLRGVPGLDFYRLLGSGRGNDLGLGVDLRRWARLAVWSSPAAHQLFEDSPWRRQELALTQESYTLMLRPTRWHGQWGGQTLFAPPPAKPNETVGQSEARPPEKGRIAVLTRAAIRPAKLAAFWRSVPASQAGLPTQPGLLASVGLGEVPLLHQATFSVWQDTASMLAYAYRGAGHRGAMAQAKRDNWFSEQLFVRFAVLSGQGSWNGRDPLAPEALGPSHLR</sequence>
<name>A0A3G8YFV4_9DEIO</name>
<dbReference type="KEGG" id="dph:EHF33_07120"/>
<dbReference type="EMBL" id="CP034183">
    <property type="protein sequence ID" value="AZI43843.1"/>
    <property type="molecule type" value="Genomic_DNA"/>
</dbReference>
<keyword evidence="3" id="KW-1185">Reference proteome</keyword>
<gene>
    <name evidence="2" type="ORF">EHF33_07120</name>
</gene>